<dbReference type="KEGG" id="ceu:A7L45_09795"/>
<evidence type="ECO:0000256" key="1">
    <source>
        <dbReference type="SAM" id="Phobius"/>
    </source>
</evidence>
<gene>
    <name evidence="2" type="ORF">A7L45_09795</name>
</gene>
<protein>
    <submittedName>
        <fullName evidence="2">Uncharacterized protein</fullName>
    </submittedName>
</protein>
<feature type="transmembrane region" description="Helical" evidence="1">
    <location>
        <begin position="18"/>
        <end position="39"/>
    </location>
</feature>
<sequence length="77" mass="8914">MQLLKGVLDSTKVEKSNLYEAIIFTIIGIVVMFVMEFLCNSIAKKIAFKEFLRRLKLTCEEVKGLVDKKPKLKGWFM</sequence>
<evidence type="ECO:0000313" key="3">
    <source>
        <dbReference type="Proteomes" id="UP000182569"/>
    </source>
</evidence>
<reference evidence="3" key="1">
    <citation type="journal article" date="2016" name="Front. Microbiol.">
        <title>Complete Genome Sequence of Clostridium estertheticum DSM 8809, a Microbe Identified in Spoiled Vacuum Packed Beef.</title>
        <authorList>
            <person name="Yu Z."/>
            <person name="Gunn L."/>
            <person name="Brennan E."/>
            <person name="Reid R."/>
            <person name="Wall P.G."/>
            <person name="Gaora O.P."/>
            <person name="Hurley D."/>
            <person name="Bolton D."/>
            <person name="Fanning S."/>
        </authorList>
    </citation>
    <scope>NUCLEOTIDE SEQUENCE [LARGE SCALE GENOMIC DNA]</scope>
    <source>
        <strain evidence="3">DSM 8809</strain>
    </source>
</reference>
<dbReference type="EMBL" id="CP015756">
    <property type="protein sequence ID" value="APC40335.1"/>
    <property type="molecule type" value="Genomic_DNA"/>
</dbReference>
<evidence type="ECO:0000313" key="2">
    <source>
        <dbReference type="EMBL" id="APC40335.1"/>
    </source>
</evidence>
<dbReference type="Proteomes" id="UP000182569">
    <property type="component" value="Chromosome"/>
</dbReference>
<dbReference type="AlphaFoldDB" id="A0A1J0GGD0"/>
<keyword evidence="1" id="KW-1133">Transmembrane helix</keyword>
<organism evidence="2 3">
    <name type="scientific">Clostridium estertheticum subsp. estertheticum</name>
    <dbReference type="NCBI Taxonomy" id="1552"/>
    <lineage>
        <taxon>Bacteria</taxon>
        <taxon>Bacillati</taxon>
        <taxon>Bacillota</taxon>
        <taxon>Clostridia</taxon>
        <taxon>Eubacteriales</taxon>
        <taxon>Clostridiaceae</taxon>
        <taxon>Clostridium</taxon>
    </lineage>
</organism>
<accession>A0A1J0GGD0</accession>
<keyword evidence="1" id="KW-0472">Membrane</keyword>
<dbReference type="RefSeq" id="WP_071612625.1">
    <property type="nucleotide sequence ID" value="NZ_CP015756.1"/>
</dbReference>
<proteinExistence type="predicted"/>
<keyword evidence="3" id="KW-1185">Reference proteome</keyword>
<name>A0A1J0GGD0_9CLOT</name>
<keyword evidence="1" id="KW-0812">Transmembrane</keyword>